<name>A0A4S8MNH9_DENBC</name>
<evidence type="ECO:0000313" key="3">
    <source>
        <dbReference type="Proteomes" id="UP000297245"/>
    </source>
</evidence>
<reference evidence="2 3" key="1">
    <citation type="journal article" date="2019" name="Nat. Ecol. Evol.">
        <title>Megaphylogeny resolves global patterns of mushroom evolution.</title>
        <authorList>
            <person name="Varga T."/>
            <person name="Krizsan K."/>
            <person name="Foldi C."/>
            <person name="Dima B."/>
            <person name="Sanchez-Garcia M."/>
            <person name="Sanchez-Ramirez S."/>
            <person name="Szollosi G.J."/>
            <person name="Szarkandi J.G."/>
            <person name="Papp V."/>
            <person name="Albert L."/>
            <person name="Andreopoulos W."/>
            <person name="Angelini C."/>
            <person name="Antonin V."/>
            <person name="Barry K.W."/>
            <person name="Bougher N.L."/>
            <person name="Buchanan P."/>
            <person name="Buyck B."/>
            <person name="Bense V."/>
            <person name="Catcheside P."/>
            <person name="Chovatia M."/>
            <person name="Cooper J."/>
            <person name="Damon W."/>
            <person name="Desjardin D."/>
            <person name="Finy P."/>
            <person name="Geml J."/>
            <person name="Haridas S."/>
            <person name="Hughes K."/>
            <person name="Justo A."/>
            <person name="Karasinski D."/>
            <person name="Kautmanova I."/>
            <person name="Kiss B."/>
            <person name="Kocsube S."/>
            <person name="Kotiranta H."/>
            <person name="LaButti K.M."/>
            <person name="Lechner B.E."/>
            <person name="Liimatainen K."/>
            <person name="Lipzen A."/>
            <person name="Lukacs Z."/>
            <person name="Mihaltcheva S."/>
            <person name="Morgado L.N."/>
            <person name="Niskanen T."/>
            <person name="Noordeloos M.E."/>
            <person name="Ohm R.A."/>
            <person name="Ortiz-Santana B."/>
            <person name="Ovrebo C."/>
            <person name="Racz N."/>
            <person name="Riley R."/>
            <person name="Savchenko A."/>
            <person name="Shiryaev A."/>
            <person name="Soop K."/>
            <person name="Spirin V."/>
            <person name="Szebenyi C."/>
            <person name="Tomsovsky M."/>
            <person name="Tulloss R.E."/>
            <person name="Uehling J."/>
            <person name="Grigoriev I.V."/>
            <person name="Vagvolgyi C."/>
            <person name="Papp T."/>
            <person name="Martin F.M."/>
            <person name="Miettinen O."/>
            <person name="Hibbett D.S."/>
            <person name="Nagy L.G."/>
        </authorList>
    </citation>
    <scope>NUCLEOTIDE SEQUENCE [LARGE SCALE GENOMIC DNA]</scope>
    <source>
        <strain evidence="2 3">CBS 962.96</strain>
    </source>
</reference>
<gene>
    <name evidence="2" type="ORF">K435DRAFT_851008</name>
</gene>
<evidence type="ECO:0000256" key="1">
    <source>
        <dbReference type="SAM" id="MobiDB-lite"/>
    </source>
</evidence>
<organism evidence="2 3">
    <name type="scientific">Dendrothele bispora (strain CBS 962.96)</name>
    <dbReference type="NCBI Taxonomy" id="1314807"/>
    <lineage>
        <taxon>Eukaryota</taxon>
        <taxon>Fungi</taxon>
        <taxon>Dikarya</taxon>
        <taxon>Basidiomycota</taxon>
        <taxon>Agaricomycotina</taxon>
        <taxon>Agaricomycetes</taxon>
        <taxon>Agaricomycetidae</taxon>
        <taxon>Agaricales</taxon>
        <taxon>Agaricales incertae sedis</taxon>
        <taxon>Dendrothele</taxon>
    </lineage>
</organism>
<feature type="compositionally biased region" description="Polar residues" evidence="1">
    <location>
        <begin position="210"/>
        <end position="226"/>
    </location>
</feature>
<dbReference type="AlphaFoldDB" id="A0A4S8MNH9"/>
<keyword evidence="3" id="KW-1185">Reference proteome</keyword>
<dbReference type="Proteomes" id="UP000297245">
    <property type="component" value="Unassembled WGS sequence"/>
</dbReference>
<accession>A0A4S8MNH9</accession>
<dbReference type="OrthoDB" id="435460at2759"/>
<protein>
    <submittedName>
        <fullName evidence="2">Uncharacterized protein</fullName>
    </submittedName>
</protein>
<evidence type="ECO:0000313" key="2">
    <source>
        <dbReference type="EMBL" id="THV04362.1"/>
    </source>
</evidence>
<proteinExistence type="predicted"/>
<feature type="region of interest" description="Disordered" evidence="1">
    <location>
        <begin position="195"/>
        <end position="276"/>
    </location>
</feature>
<dbReference type="EMBL" id="ML179057">
    <property type="protein sequence ID" value="THV04362.1"/>
    <property type="molecule type" value="Genomic_DNA"/>
</dbReference>
<sequence>MKEPKITTHWGDSHNRHIIQMLATHNPGLRGRLSMSLWSCIADTFPNDTRGCTARAWQAHYDDYKAYFDQKIEEYIRLGRHPEPPKSTTPVQTRYSAKQRESFTTEEKNLLVSFLAVNGPKGRVGITDLQRLMQNHPSAARRTALSWYTHYYKFKDYYDHQIQEYQKANGLSVSRGSVTSIEGVQGLLMLPHSSSSAINMDNHKRGARSSLVSGQSTSNNHVQQKSQDSEFIRLGKRKITAVHPDSNDDEEPKKLFRHQGQSVQSQRREAPQSKVSILDDESSWALDHSKEKLQSGINIRILIRSNP</sequence>